<dbReference type="EMBL" id="FAOZ01000001">
    <property type="protein sequence ID" value="CUU53894.1"/>
    <property type="molecule type" value="Genomic_DNA"/>
</dbReference>
<dbReference type="CDD" id="cd05466">
    <property type="entry name" value="PBP2_LTTR_substrate"/>
    <property type="match status" value="1"/>
</dbReference>
<evidence type="ECO:0000256" key="3">
    <source>
        <dbReference type="ARBA" id="ARBA00023125"/>
    </source>
</evidence>
<dbReference type="SUPFAM" id="SSF53850">
    <property type="entry name" value="Periplasmic binding protein-like II"/>
    <property type="match status" value="1"/>
</dbReference>
<evidence type="ECO:0000256" key="4">
    <source>
        <dbReference type="ARBA" id="ARBA00023163"/>
    </source>
</evidence>
<evidence type="ECO:0000256" key="5">
    <source>
        <dbReference type="SAM" id="MobiDB-lite"/>
    </source>
</evidence>
<evidence type="ECO:0000313" key="8">
    <source>
        <dbReference type="Proteomes" id="UP000198802"/>
    </source>
</evidence>
<dbReference type="Pfam" id="PF00126">
    <property type="entry name" value="HTH_1"/>
    <property type="match status" value="1"/>
</dbReference>
<evidence type="ECO:0000256" key="1">
    <source>
        <dbReference type="ARBA" id="ARBA00009437"/>
    </source>
</evidence>
<dbReference type="PROSITE" id="PS50931">
    <property type="entry name" value="HTH_LYSR"/>
    <property type="match status" value="1"/>
</dbReference>
<proteinExistence type="inferred from homology"/>
<feature type="domain" description="HTH lysR-type" evidence="6">
    <location>
        <begin position="1"/>
        <end position="58"/>
    </location>
</feature>
<reference evidence="8" key="1">
    <citation type="submission" date="2015-11" db="EMBL/GenBank/DDBJ databases">
        <authorList>
            <person name="Varghese N."/>
        </authorList>
    </citation>
    <scope>NUCLEOTIDE SEQUENCE [LARGE SCALE GENOMIC DNA]</scope>
    <source>
        <strain evidence="8">DSM 45899</strain>
    </source>
</reference>
<dbReference type="InterPro" id="IPR036388">
    <property type="entry name" value="WH-like_DNA-bd_sf"/>
</dbReference>
<sequence length="326" mass="34252">MELRTVRYFVATVDAGSVSAAAAAVRVTQPALSRQLRQLERELGVDLFERSGGRLTLSPIGRALLPLARELLDRADALRLAATLHASGRLERITIGAPATTLADVVAPFITTLTAGDPTPAILTADRLTTTETLAIGAELAIGTATVRPPYRALPLAVLPVWAYVPPAHPWAGRTAVSLGELLEQPLVVPPETFTAREALDTAVAAAGLTYADLTEASDGTVAQALAAAGRGVAVVSDDPRFKLTPTAILADSSPPRVRLLAAWDTRHPAAGTLAAIAARLARYIVDRYGPDTAPATTRAPREQTKVRRGEHGPAVRSPFATPETD</sequence>
<evidence type="ECO:0000313" key="7">
    <source>
        <dbReference type="EMBL" id="CUU53894.1"/>
    </source>
</evidence>
<dbReference type="PANTHER" id="PTHR30346">
    <property type="entry name" value="TRANSCRIPTIONAL DUAL REGULATOR HCAR-RELATED"/>
    <property type="match status" value="1"/>
</dbReference>
<keyword evidence="4" id="KW-0804">Transcription</keyword>
<keyword evidence="8" id="KW-1185">Reference proteome</keyword>
<evidence type="ECO:0000259" key="6">
    <source>
        <dbReference type="PROSITE" id="PS50931"/>
    </source>
</evidence>
<dbReference type="Gene3D" id="3.40.190.10">
    <property type="entry name" value="Periplasmic binding protein-like II"/>
    <property type="match status" value="2"/>
</dbReference>
<dbReference type="GO" id="GO:0003677">
    <property type="term" value="F:DNA binding"/>
    <property type="evidence" value="ECO:0007669"/>
    <property type="project" value="UniProtKB-KW"/>
</dbReference>
<dbReference type="PRINTS" id="PR00039">
    <property type="entry name" value="HTHLYSR"/>
</dbReference>
<dbReference type="SUPFAM" id="SSF46785">
    <property type="entry name" value="Winged helix' DNA-binding domain"/>
    <property type="match status" value="1"/>
</dbReference>
<dbReference type="Pfam" id="PF03466">
    <property type="entry name" value="LysR_substrate"/>
    <property type="match status" value="1"/>
</dbReference>
<dbReference type="PANTHER" id="PTHR30346:SF28">
    <property type="entry name" value="HTH-TYPE TRANSCRIPTIONAL REGULATOR CYNR"/>
    <property type="match status" value="1"/>
</dbReference>
<comment type="similarity">
    <text evidence="1">Belongs to the LysR transcriptional regulatory family.</text>
</comment>
<dbReference type="GO" id="GO:0003700">
    <property type="term" value="F:DNA-binding transcription factor activity"/>
    <property type="evidence" value="ECO:0007669"/>
    <property type="project" value="InterPro"/>
</dbReference>
<dbReference type="InterPro" id="IPR000847">
    <property type="entry name" value="LysR_HTH_N"/>
</dbReference>
<dbReference type="FunFam" id="1.10.10.10:FF:000001">
    <property type="entry name" value="LysR family transcriptional regulator"/>
    <property type="match status" value="1"/>
</dbReference>
<keyword evidence="3 7" id="KW-0238">DNA-binding</keyword>
<dbReference type="GO" id="GO:0032993">
    <property type="term" value="C:protein-DNA complex"/>
    <property type="evidence" value="ECO:0007669"/>
    <property type="project" value="TreeGrafter"/>
</dbReference>
<protein>
    <submittedName>
        <fullName evidence="7">DNA-binding transcriptional regulator, LysR family</fullName>
    </submittedName>
</protein>
<keyword evidence="2" id="KW-0805">Transcription regulation</keyword>
<name>A0A0S4QGY2_9ACTN</name>
<organism evidence="7 8">
    <name type="scientific">Parafrankia irregularis</name>
    <dbReference type="NCBI Taxonomy" id="795642"/>
    <lineage>
        <taxon>Bacteria</taxon>
        <taxon>Bacillati</taxon>
        <taxon>Actinomycetota</taxon>
        <taxon>Actinomycetes</taxon>
        <taxon>Frankiales</taxon>
        <taxon>Frankiaceae</taxon>
        <taxon>Parafrankia</taxon>
    </lineage>
</organism>
<dbReference type="Gene3D" id="1.10.10.10">
    <property type="entry name" value="Winged helix-like DNA-binding domain superfamily/Winged helix DNA-binding domain"/>
    <property type="match status" value="1"/>
</dbReference>
<dbReference type="InterPro" id="IPR036390">
    <property type="entry name" value="WH_DNA-bd_sf"/>
</dbReference>
<feature type="compositionally biased region" description="Basic and acidic residues" evidence="5">
    <location>
        <begin position="300"/>
        <end position="314"/>
    </location>
</feature>
<dbReference type="Proteomes" id="UP000198802">
    <property type="component" value="Unassembled WGS sequence"/>
</dbReference>
<evidence type="ECO:0000256" key="2">
    <source>
        <dbReference type="ARBA" id="ARBA00023015"/>
    </source>
</evidence>
<accession>A0A0S4QGY2</accession>
<gene>
    <name evidence="7" type="ORF">Ga0074812_101392</name>
</gene>
<dbReference type="AlphaFoldDB" id="A0A0S4QGY2"/>
<dbReference type="InterPro" id="IPR005119">
    <property type="entry name" value="LysR_subst-bd"/>
</dbReference>
<feature type="region of interest" description="Disordered" evidence="5">
    <location>
        <begin position="292"/>
        <end position="326"/>
    </location>
</feature>